<dbReference type="OrthoDB" id="119028at2759"/>
<name>A0A4Y2X0F4_ARAVE</name>
<keyword evidence="2" id="KW-1185">Reference proteome</keyword>
<organism evidence="1 2">
    <name type="scientific">Araneus ventricosus</name>
    <name type="common">Orbweaver spider</name>
    <name type="synonym">Epeira ventricosa</name>
    <dbReference type="NCBI Taxonomy" id="182803"/>
    <lineage>
        <taxon>Eukaryota</taxon>
        <taxon>Metazoa</taxon>
        <taxon>Ecdysozoa</taxon>
        <taxon>Arthropoda</taxon>
        <taxon>Chelicerata</taxon>
        <taxon>Arachnida</taxon>
        <taxon>Araneae</taxon>
        <taxon>Araneomorphae</taxon>
        <taxon>Entelegynae</taxon>
        <taxon>Araneoidea</taxon>
        <taxon>Araneidae</taxon>
        <taxon>Araneus</taxon>
    </lineage>
</organism>
<accession>A0A4Y2X0F4</accession>
<evidence type="ECO:0000313" key="1">
    <source>
        <dbReference type="EMBL" id="GBO43001.1"/>
    </source>
</evidence>
<sequence>MVAREMVRQLFEDGIRKPNAIIAAFQNRGLKEPEKMELTNFLAKVRQEKFRPPTISVKDVFNWCNARMDVPVEEDTPFVLGVNVEVDDGDKHDLKIVISMKRLLRLMIKTERVQTDATYKLIWQGFPVLIVGSSDMNRTFLPFAIAVCNNET</sequence>
<comment type="caution">
    <text evidence="1">The sequence shown here is derived from an EMBL/GenBank/DDBJ whole genome shotgun (WGS) entry which is preliminary data.</text>
</comment>
<evidence type="ECO:0000313" key="2">
    <source>
        <dbReference type="Proteomes" id="UP000499080"/>
    </source>
</evidence>
<dbReference type="AlphaFoldDB" id="A0A4Y2X0F4"/>
<proteinExistence type="predicted"/>
<gene>
    <name evidence="1" type="ORF">AVEN_253874_1</name>
</gene>
<dbReference type="Proteomes" id="UP000499080">
    <property type="component" value="Unassembled WGS sequence"/>
</dbReference>
<reference evidence="1 2" key="1">
    <citation type="journal article" date="2019" name="Sci. Rep.">
        <title>Orb-weaving spider Araneus ventricosus genome elucidates the spidroin gene catalogue.</title>
        <authorList>
            <person name="Kono N."/>
            <person name="Nakamura H."/>
            <person name="Ohtoshi R."/>
            <person name="Moran D.A.P."/>
            <person name="Shinohara A."/>
            <person name="Yoshida Y."/>
            <person name="Fujiwara M."/>
            <person name="Mori M."/>
            <person name="Tomita M."/>
            <person name="Arakawa K."/>
        </authorList>
    </citation>
    <scope>NUCLEOTIDE SEQUENCE [LARGE SCALE GENOMIC DNA]</scope>
</reference>
<dbReference type="EMBL" id="BGPR01069311">
    <property type="protein sequence ID" value="GBO43001.1"/>
    <property type="molecule type" value="Genomic_DNA"/>
</dbReference>
<protein>
    <submittedName>
        <fullName evidence="1">Uncharacterized protein</fullName>
    </submittedName>
</protein>